<dbReference type="SMART" id="SM00233">
    <property type="entry name" value="PH"/>
    <property type="match status" value="1"/>
</dbReference>
<accession>A0AAN6GAW1</accession>
<keyword evidence="5" id="KW-1185">Reference proteome</keyword>
<keyword evidence="1" id="KW-0175">Coiled coil</keyword>
<organism evidence="4 5">
    <name type="scientific">Tilletia horrida</name>
    <dbReference type="NCBI Taxonomy" id="155126"/>
    <lineage>
        <taxon>Eukaryota</taxon>
        <taxon>Fungi</taxon>
        <taxon>Dikarya</taxon>
        <taxon>Basidiomycota</taxon>
        <taxon>Ustilaginomycotina</taxon>
        <taxon>Exobasidiomycetes</taxon>
        <taxon>Tilletiales</taxon>
        <taxon>Tilletiaceae</taxon>
        <taxon>Tilletia</taxon>
    </lineage>
</organism>
<feature type="compositionally biased region" description="Low complexity" evidence="2">
    <location>
        <begin position="311"/>
        <end position="327"/>
    </location>
</feature>
<feature type="coiled-coil region" evidence="1">
    <location>
        <begin position="439"/>
        <end position="466"/>
    </location>
</feature>
<feature type="compositionally biased region" description="Low complexity" evidence="2">
    <location>
        <begin position="231"/>
        <end position="252"/>
    </location>
</feature>
<feature type="region of interest" description="Disordered" evidence="2">
    <location>
        <begin position="1267"/>
        <end position="1338"/>
    </location>
</feature>
<evidence type="ECO:0000256" key="2">
    <source>
        <dbReference type="SAM" id="MobiDB-lite"/>
    </source>
</evidence>
<dbReference type="EMBL" id="JAPDMQ010000209">
    <property type="protein sequence ID" value="KAK0530640.1"/>
    <property type="molecule type" value="Genomic_DNA"/>
</dbReference>
<sequence>MSGLQRSSSVRTNASSRSSSSRYPNLGGTIVHKVRLDDPVFDAAADPAAAALAAARRSRMRSITASSSTSNGTSPASSAYSHASNSPRHHAAALLLQPPPTQGEDADYSRRSAMSGSEDEEEEEEKQDDGDNSSSEGSEDDYGEAEEYPPGPGQQASSSYSAVQQPMSSAQAYLQQHQAPSSSTSKSASKRGISEPPLPPDAAQRAQQYSLDIVQEQSGAEEAAERERDTPITPTATSPPLLPLSRPSLPASVSQNTIRDNASGTRDGAGVAATSLQRDTNARSDSPHALASELQKMDVLDAYSRSDGSDLDAPSPASAVASLPESAGSPSRATSRLLADARASLYNAAAHNDAESAASPQSFATALSAVRPQSIPRSESTNSDDLPLCAKLGEDAALAIQKKLIREDRERQVEEALRAIERGGRSGSAKEKRAAEVVKQQEAKALAQAQAQIAAQQAQIQVLLQAQQQLLQHAAAKQQQKLDPGSADTIMGNSSTPSTMAAAINRVPSNSKSIYAARQAKAAAASASATSGLHRAKTHAASSGVHPSSGALGTTHAPRTPRRAETISPAAIARSVGLDAAGNGSMLGTSKGSPILPAALSLSPAPVPLPATPTAMSMAASSSAGSAANLSGFVPGSEAEMLMMRAAAARSPRATAAPATMAGPAGALSPLLSAPGGGGAEAMSRRPSNASGAPPAPASGSAGMSGGAEGLGLMTTSNTAAAALGLTPAQEIMAAAKAGLGLKASGMGEGASASVSEGISASMSAPSPAAAAAVAAAAPAAAHGSPVMPSSALGAPAAASLSPVPVSSTPLQQLRVYIVNRQRYGTVLVRPDARAREVTVETLEQENVSVGGSEGGWVVWDVCPGMGIERPLREYEIISQVTSVRANVADDYFLLKRTELAPYLGLKAVPTMSPVLAGYVYVEDRKKKWTKRWLELREHSLYHAKSEKGKDEVFICSLSTFDVYLVDTGKIKTPRPHAFAIRSQNNITMFEKPDQDYVHYFCLSDPVAHRSWVRAILNARTYVLKQEQAALFKVPAIASGAAPAAAAGAVTGANGTATPVSSAAAAQQQPPVALGVVGPAEVGMGAVTSLARHASLSRSRSSRRPPGGGPADGAAAAPVSVPVPVPAGSASSAAAAAVPAPQPTLMAQLLASSAGGAGAGAGVANAASTLARARTTSVGHSHVPTSSTVGSGAPIPGVPPVHRSVSGAHAPTAAAAAARDMFSGAFAKGSLLESMAVSGAGRNGLGAEVSSSQAFLQAQAIASTVQQQSAQVQYHHHSQQHRSHHQQQQQPHAHGHGHSHAHARGYGQSHGHHNHSHGPSAYHQHKQHQQQQQQQQQTLLDFSVHEKTRARMVEEARKREMVARMRRAREEGRPLVEEAGMRR</sequence>
<feature type="region of interest" description="Disordered" evidence="2">
    <location>
        <begin position="1"/>
        <end position="28"/>
    </location>
</feature>
<evidence type="ECO:0000313" key="4">
    <source>
        <dbReference type="EMBL" id="KAK0530640.1"/>
    </source>
</evidence>
<dbReference type="SUPFAM" id="SSF50729">
    <property type="entry name" value="PH domain-like"/>
    <property type="match status" value="1"/>
</dbReference>
<feature type="region of interest" description="Disordered" evidence="2">
    <location>
        <begin position="668"/>
        <end position="704"/>
    </location>
</feature>
<feature type="compositionally biased region" description="Low complexity" evidence="2">
    <location>
        <begin position="685"/>
        <end position="702"/>
    </location>
</feature>
<feature type="region of interest" description="Disordered" evidence="2">
    <location>
        <begin position="49"/>
        <end position="335"/>
    </location>
</feature>
<dbReference type="InterPro" id="IPR029071">
    <property type="entry name" value="Ubiquitin-like_domsf"/>
</dbReference>
<reference evidence="4" key="1">
    <citation type="journal article" date="2023" name="PhytoFront">
        <title>Draft Genome Resources of Seven Strains of Tilletia horrida, Causal Agent of Kernel Smut of Rice.</title>
        <authorList>
            <person name="Khanal S."/>
            <person name="Antony Babu S."/>
            <person name="Zhou X.G."/>
        </authorList>
    </citation>
    <scope>NUCLEOTIDE SEQUENCE</scope>
    <source>
        <strain evidence="4">TX3</strain>
    </source>
</reference>
<dbReference type="Gene3D" id="3.10.20.90">
    <property type="entry name" value="Phosphatidylinositol 3-kinase Catalytic Subunit, Chain A, domain 1"/>
    <property type="match status" value="1"/>
</dbReference>
<dbReference type="Proteomes" id="UP001176521">
    <property type="component" value="Unassembled WGS sequence"/>
</dbReference>
<proteinExistence type="predicted"/>
<name>A0AAN6GAW1_9BASI</name>
<feature type="compositionally biased region" description="Low complexity" evidence="2">
    <location>
        <begin position="154"/>
        <end position="165"/>
    </location>
</feature>
<feature type="compositionally biased region" description="Polar residues" evidence="2">
    <location>
        <begin position="253"/>
        <end position="264"/>
    </location>
</feature>
<dbReference type="Gene3D" id="2.30.29.30">
    <property type="entry name" value="Pleckstrin-homology domain (PH domain)/Phosphotyrosine-binding domain (PTB)"/>
    <property type="match status" value="1"/>
</dbReference>
<feature type="compositionally biased region" description="Acidic residues" evidence="2">
    <location>
        <begin position="117"/>
        <end position="147"/>
    </location>
</feature>
<feature type="compositionally biased region" description="Low complexity" evidence="2">
    <location>
        <begin position="1"/>
        <end position="22"/>
    </location>
</feature>
<dbReference type="PANTHER" id="PTHR38700:SF1">
    <property type="entry name" value="PH DOMAIN-CONTAINING PROTEIN"/>
    <property type="match status" value="1"/>
</dbReference>
<feature type="compositionally biased region" description="Basic residues" evidence="2">
    <location>
        <begin position="1293"/>
        <end position="1303"/>
    </location>
</feature>
<dbReference type="SUPFAM" id="SSF54236">
    <property type="entry name" value="Ubiquitin-like"/>
    <property type="match status" value="1"/>
</dbReference>
<feature type="compositionally biased region" description="Polar residues" evidence="2">
    <location>
        <begin position="166"/>
        <end position="180"/>
    </location>
</feature>
<evidence type="ECO:0000313" key="5">
    <source>
        <dbReference type="Proteomes" id="UP001176521"/>
    </source>
</evidence>
<evidence type="ECO:0000256" key="1">
    <source>
        <dbReference type="SAM" id="Coils"/>
    </source>
</evidence>
<feature type="compositionally biased region" description="Low complexity" evidence="2">
    <location>
        <begin position="49"/>
        <end position="79"/>
    </location>
</feature>
<dbReference type="PROSITE" id="PS50003">
    <property type="entry name" value="PH_DOMAIN"/>
    <property type="match status" value="1"/>
</dbReference>
<feature type="compositionally biased region" description="Basic residues" evidence="2">
    <location>
        <begin position="1274"/>
        <end position="1285"/>
    </location>
</feature>
<dbReference type="InterPro" id="IPR001849">
    <property type="entry name" value="PH_domain"/>
</dbReference>
<dbReference type="Pfam" id="PF00169">
    <property type="entry name" value="PH"/>
    <property type="match status" value="1"/>
</dbReference>
<feature type="compositionally biased region" description="Polar residues" evidence="2">
    <location>
        <begin position="205"/>
        <end position="218"/>
    </location>
</feature>
<feature type="region of interest" description="Disordered" evidence="2">
    <location>
        <begin position="1093"/>
        <end position="1115"/>
    </location>
</feature>
<gene>
    <name evidence="4" type="ORF">OC842_003863</name>
</gene>
<protein>
    <recommendedName>
        <fullName evidence="3">PH domain-containing protein</fullName>
    </recommendedName>
</protein>
<feature type="domain" description="PH" evidence="3">
    <location>
        <begin position="913"/>
        <end position="1021"/>
    </location>
</feature>
<dbReference type="InterPro" id="IPR011993">
    <property type="entry name" value="PH-like_dom_sf"/>
</dbReference>
<evidence type="ECO:0000259" key="3">
    <source>
        <dbReference type="PROSITE" id="PS50003"/>
    </source>
</evidence>
<feature type="region of interest" description="Disordered" evidence="2">
    <location>
        <begin position="539"/>
        <end position="564"/>
    </location>
</feature>
<dbReference type="PANTHER" id="PTHR38700">
    <property type="entry name" value="YALI0E22418P"/>
    <property type="match status" value="1"/>
</dbReference>
<comment type="caution">
    <text evidence="4">The sequence shown here is derived from an EMBL/GenBank/DDBJ whole genome shotgun (WGS) entry which is preliminary data.</text>
</comment>